<organism evidence="1 2">
    <name type="scientific">Eiseniibacteriota bacterium</name>
    <dbReference type="NCBI Taxonomy" id="2212470"/>
    <lineage>
        <taxon>Bacteria</taxon>
        <taxon>Candidatus Eiseniibacteriota</taxon>
    </lineage>
</organism>
<accession>A0A849SIE6</accession>
<dbReference type="AlphaFoldDB" id="A0A849SIE6"/>
<evidence type="ECO:0000313" key="2">
    <source>
        <dbReference type="Proteomes" id="UP000580839"/>
    </source>
</evidence>
<comment type="caution">
    <text evidence="1">The sequence shown here is derived from an EMBL/GenBank/DDBJ whole genome shotgun (WGS) entry which is preliminary data.</text>
</comment>
<reference evidence="1 2" key="1">
    <citation type="submission" date="2020-04" db="EMBL/GenBank/DDBJ databases">
        <title>Metagenomic profiling of ammonia- and methane-oxidizing microorganisms in a Dutch drinking water treatment plant.</title>
        <authorList>
            <person name="Poghosyan L."/>
            <person name="Leucker S."/>
        </authorList>
    </citation>
    <scope>NUCLEOTIDE SEQUENCE [LARGE SCALE GENOMIC DNA]</scope>
    <source>
        <strain evidence="1">S-RSF-IL-03</strain>
    </source>
</reference>
<dbReference type="Proteomes" id="UP000580839">
    <property type="component" value="Unassembled WGS sequence"/>
</dbReference>
<protein>
    <submittedName>
        <fullName evidence="1">GWxTD domain-containing protein</fullName>
    </submittedName>
</protein>
<dbReference type="NCBIfam" id="TIGR04514">
    <property type="entry name" value="GWxTD_dom"/>
    <property type="match status" value="1"/>
</dbReference>
<dbReference type="EMBL" id="JABFRW010000099">
    <property type="protein sequence ID" value="NOT34201.1"/>
    <property type="molecule type" value="Genomic_DNA"/>
</dbReference>
<evidence type="ECO:0000313" key="1">
    <source>
        <dbReference type="EMBL" id="NOT34201.1"/>
    </source>
</evidence>
<dbReference type="InterPro" id="IPR030959">
    <property type="entry name" value="GWxTD_dom"/>
</dbReference>
<gene>
    <name evidence="1" type="ORF">HOP12_08545</name>
</gene>
<sequence length="499" mass="55569">MNRSATNTTRSLLRGARWFCALVALTMLIGARPRAVPEDDLDGPGPLPWRVPGRMTFTVDAAAFPDSGATRLEVYLRVPNSTLAGLGRERDGRGRLVVLVNLVNAFGARAGEVRQSLEFAPGDSGGALGKVLMLPFRTRPGAHRLEVRLEDPEPPRVGLIGRRARGNEQVRGDFVVPGPQAGREISDLEFAWAEGLAPSERGFAHGQRQLLPNPERLYGLLQTELIAAFEARGRAESNGAWHWISRVLDSGGRIVSESDSSGPTGPRLAVIVRHDLASVPAGAYALEVRAWQEGDSGSLARRAPFSVGWQENSWSRGPADAVDEVHLLFDQEEEERFERMSVGAREAYLEEWWRRRDPSPETAENEARVTFRQRADFANKTWSRSALEPGMFSDMGRVFIRYGEPDAVERQVIPTGDETLNRIVRELNLTDARPTGDIAMQGLGGNQHPFELWIYQGESRLPLNVPRDQPGGSRFRRRLVFLFVDEHGYGDFRQRYSTE</sequence>
<proteinExistence type="predicted"/>
<name>A0A849SIE6_UNCEI</name>